<name>A0A7W3RQN7_STRMR</name>
<keyword evidence="2" id="KW-1185">Reference proteome</keyword>
<dbReference type="EMBL" id="JACJIJ010000002">
    <property type="protein sequence ID" value="MBA9057553.1"/>
    <property type="molecule type" value="Genomic_DNA"/>
</dbReference>
<dbReference type="Proteomes" id="UP000577386">
    <property type="component" value="Unassembled WGS sequence"/>
</dbReference>
<evidence type="ECO:0000313" key="1">
    <source>
        <dbReference type="EMBL" id="MBA9057553.1"/>
    </source>
</evidence>
<proteinExistence type="predicted"/>
<gene>
    <name evidence="1" type="ORF">HDA42_006731</name>
</gene>
<protein>
    <submittedName>
        <fullName evidence="1">Uncharacterized protein</fullName>
    </submittedName>
</protein>
<organism evidence="1 2">
    <name type="scientific">Streptomyces murinus</name>
    <dbReference type="NCBI Taxonomy" id="33900"/>
    <lineage>
        <taxon>Bacteria</taxon>
        <taxon>Bacillati</taxon>
        <taxon>Actinomycetota</taxon>
        <taxon>Actinomycetes</taxon>
        <taxon>Kitasatosporales</taxon>
        <taxon>Streptomycetaceae</taxon>
        <taxon>Streptomyces</taxon>
    </lineage>
</organism>
<sequence>MDTPVPAGSQPMYGEDITLNEVAKINAFLAK</sequence>
<accession>A0A7W3RQN7</accession>
<comment type="caution">
    <text evidence="1">The sequence shown here is derived from an EMBL/GenBank/DDBJ whole genome shotgun (WGS) entry which is preliminary data.</text>
</comment>
<dbReference type="AlphaFoldDB" id="A0A7W3RQN7"/>
<reference evidence="1 2" key="1">
    <citation type="submission" date="2020-08" db="EMBL/GenBank/DDBJ databases">
        <title>Sequencing the genomes of 1000 actinobacteria strains.</title>
        <authorList>
            <person name="Klenk H.-P."/>
        </authorList>
    </citation>
    <scope>NUCLEOTIDE SEQUENCE [LARGE SCALE GENOMIC DNA]</scope>
    <source>
        <strain evidence="1 2">DSM 41827</strain>
    </source>
</reference>
<evidence type="ECO:0000313" key="2">
    <source>
        <dbReference type="Proteomes" id="UP000577386"/>
    </source>
</evidence>